<evidence type="ECO:0000256" key="1">
    <source>
        <dbReference type="ARBA" id="ARBA00004141"/>
    </source>
</evidence>
<dbReference type="RefSeq" id="WP_049940741.1">
    <property type="nucleotide sequence ID" value="NZ_CP039375.1"/>
</dbReference>
<feature type="transmembrane region" description="Helical" evidence="5">
    <location>
        <begin position="92"/>
        <end position="111"/>
    </location>
</feature>
<keyword evidence="3 5" id="KW-1133">Transmembrane helix</keyword>
<dbReference type="Gene3D" id="1.20.1540.10">
    <property type="entry name" value="Rhomboid-like"/>
    <property type="match status" value="1"/>
</dbReference>
<dbReference type="KEGG" id="halz:E5139_08170"/>
<dbReference type="EMBL" id="CP039375">
    <property type="protein sequence ID" value="QCD65612.1"/>
    <property type="molecule type" value="Genomic_DNA"/>
</dbReference>
<keyword evidence="7" id="KW-0645">Protease</keyword>
<gene>
    <name evidence="7" type="ORF">E5139_08170</name>
</gene>
<dbReference type="SUPFAM" id="SSF144091">
    <property type="entry name" value="Rhomboid-like"/>
    <property type="match status" value="1"/>
</dbReference>
<feature type="domain" description="Peptidase S54 rhomboid" evidence="6">
    <location>
        <begin position="49"/>
        <end position="196"/>
    </location>
</feature>
<evidence type="ECO:0000256" key="2">
    <source>
        <dbReference type="ARBA" id="ARBA00022692"/>
    </source>
</evidence>
<evidence type="ECO:0000256" key="4">
    <source>
        <dbReference type="ARBA" id="ARBA00023136"/>
    </source>
</evidence>
<evidence type="ECO:0000313" key="7">
    <source>
        <dbReference type="EMBL" id="QCD65612.1"/>
    </source>
</evidence>
<evidence type="ECO:0000256" key="3">
    <source>
        <dbReference type="ARBA" id="ARBA00022989"/>
    </source>
</evidence>
<dbReference type="AlphaFoldDB" id="A0A4D6KE59"/>
<dbReference type="PANTHER" id="PTHR43066:SF11">
    <property type="entry name" value="PEPTIDASE S54 RHOMBOID DOMAIN-CONTAINING PROTEIN"/>
    <property type="match status" value="1"/>
</dbReference>
<dbReference type="InterPro" id="IPR035952">
    <property type="entry name" value="Rhomboid-like_sf"/>
</dbReference>
<keyword evidence="7" id="KW-0378">Hydrolase</keyword>
<comment type="subcellular location">
    <subcellularLocation>
        <location evidence="1">Membrane</location>
        <topology evidence="1">Multi-pass membrane protein</topology>
    </subcellularLocation>
</comment>
<proteinExistence type="predicted"/>
<reference evidence="7 8" key="1">
    <citation type="submission" date="2019-04" db="EMBL/GenBank/DDBJ databases">
        <title>Complete genome sequence of Arthrobacter sp. ZXY-2 associated with effective atrazine degradation and salt adaptation.</title>
        <authorList>
            <person name="Zhao X."/>
        </authorList>
    </citation>
    <scope>NUCLEOTIDE SEQUENCE [LARGE SCALE GENOMIC DNA]</scope>
    <source>
        <strain evidence="8">ZP60</strain>
    </source>
</reference>
<sequence length="211" mass="21796">MRRRLLGSPTVMTLAVFLAVFLCQELVSLVAGGVAMQSLFVLTTPVTHNPWTVVTSVYAHSGVSHLVANAVALAVVGILLERQTTPARFHAFFVVAGALSGLAEVWLAPLVGAVLGGAGQVSVLGGSGAVFALAGYLLTSNRLTDRVVGTIQLSPRLQLAAFAAIAVVVTLATARPQVALVAHFTGLLLGLVAGRVHVLRPRQKGAQPEPA</sequence>
<protein>
    <submittedName>
        <fullName evidence="7">Rhomboid family intramembrane serine protease</fullName>
    </submittedName>
</protein>
<dbReference type="PANTHER" id="PTHR43066">
    <property type="entry name" value="RHOMBOID-RELATED PROTEIN"/>
    <property type="match status" value="1"/>
</dbReference>
<name>A0A4D6KE59_9EURY</name>
<accession>A0A4D6KE59</accession>
<evidence type="ECO:0000313" key="8">
    <source>
        <dbReference type="Proteomes" id="UP000297053"/>
    </source>
</evidence>
<feature type="transmembrane region" description="Helical" evidence="5">
    <location>
        <begin position="180"/>
        <end position="198"/>
    </location>
</feature>
<keyword evidence="2 5" id="KW-0812">Transmembrane</keyword>
<dbReference type="GO" id="GO:0006508">
    <property type="term" value="P:proteolysis"/>
    <property type="evidence" value="ECO:0007669"/>
    <property type="project" value="UniProtKB-KW"/>
</dbReference>
<keyword evidence="4 5" id="KW-0472">Membrane</keyword>
<feature type="transmembrane region" description="Helical" evidence="5">
    <location>
        <begin position="56"/>
        <end position="80"/>
    </location>
</feature>
<dbReference type="GO" id="GO:0004252">
    <property type="term" value="F:serine-type endopeptidase activity"/>
    <property type="evidence" value="ECO:0007669"/>
    <property type="project" value="InterPro"/>
</dbReference>
<dbReference type="GeneID" id="42178904"/>
<organism evidence="7 8">
    <name type="scientific">Halomicrobium mukohataei</name>
    <dbReference type="NCBI Taxonomy" id="57705"/>
    <lineage>
        <taxon>Archaea</taxon>
        <taxon>Methanobacteriati</taxon>
        <taxon>Methanobacteriota</taxon>
        <taxon>Stenosarchaea group</taxon>
        <taxon>Halobacteria</taxon>
        <taxon>Halobacteriales</taxon>
        <taxon>Haloarculaceae</taxon>
        <taxon>Halomicrobium</taxon>
    </lineage>
</organism>
<evidence type="ECO:0000259" key="6">
    <source>
        <dbReference type="Pfam" id="PF01694"/>
    </source>
</evidence>
<feature type="transmembrane region" description="Helical" evidence="5">
    <location>
        <begin position="117"/>
        <end position="137"/>
    </location>
</feature>
<dbReference type="InterPro" id="IPR022764">
    <property type="entry name" value="Peptidase_S54_rhomboid_dom"/>
</dbReference>
<dbReference type="GO" id="GO:0016020">
    <property type="term" value="C:membrane"/>
    <property type="evidence" value="ECO:0007669"/>
    <property type="project" value="UniProtKB-SubCell"/>
</dbReference>
<dbReference type="Pfam" id="PF01694">
    <property type="entry name" value="Rhomboid"/>
    <property type="match status" value="1"/>
</dbReference>
<evidence type="ECO:0000256" key="5">
    <source>
        <dbReference type="SAM" id="Phobius"/>
    </source>
</evidence>
<reference evidence="7 8" key="2">
    <citation type="submission" date="2019-04" db="EMBL/GenBank/DDBJ databases">
        <authorList>
            <person name="Yang S."/>
            <person name="Wei W."/>
        </authorList>
    </citation>
    <scope>NUCLEOTIDE SEQUENCE [LARGE SCALE GENOMIC DNA]</scope>
    <source>
        <strain evidence="8">ZP60</strain>
    </source>
</reference>
<dbReference type="Proteomes" id="UP000297053">
    <property type="component" value="Chromosome"/>
</dbReference>
<feature type="transmembrane region" description="Helical" evidence="5">
    <location>
        <begin position="157"/>
        <end position="174"/>
    </location>
</feature>